<reference evidence="1 2" key="1">
    <citation type="journal article" date="2014" name="BMC Genomics">
        <title>Genomic comparison of sporeforming bacilli isolated from milk.</title>
        <authorList>
            <person name="Moreno Switt A.I."/>
            <person name="Andrus A.D."/>
            <person name="Ranieri M.L."/>
            <person name="Orsi R.H."/>
            <person name="Ivy R."/>
            <person name="den Bakker H.C."/>
            <person name="Martin N.H."/>
            <person name="Wiedmann M."/>
            <person name="Boor K.J."/>
        </authorList>
    </citation>
    <scope>NUCLEOTIDE SEQUENCE [LARGE SCALE GENOMIC DNA]</scope>
    <source>
        <strain evidence="1 2">FSL R5-213</strain>
    </source>
</reference>
<dbReference type="RefSeq" id="WP_412104700.1">
    <property type="nucleotide sequence ID" value="NZ_ASQA01000042.1"/>
</dbReference>
<keyword evidence="2" id="KW-1185">Reference proteome</keyword>
<dbReference type="Proteomes" id="UP000019062">
    <property type="component" value="Unassembled WGS sequence"/>
</dbReference>
<dbReference type="eggNOG" id="ENOG5033KWK">
    <property type="taxonomic scope" value="Bacteria"/>
</dbReference>
<accession>W4EMC3</accession>
<dbReference type="AlphaFoldDB" id="W4EMC3"/>
<organism evidence="1 2">
    <name type="scientific">Viridibacillus arenosi FSL R5-213</name>
    <dbReference type="NCBI Taxonomy" id="1227360"/>
    <lineage>
        <taxon>Bacteria</taxon>
        <taxon>Bacillati</taxon>
        <taxon>Bacillota</taxon>
        <taxon>Bacilli</taxon>
        <taxon>Bacillales</taxon>
        <taxon>Caryophanaceae</taxon>
        <taxon>Viridibacillus</taxon>
    </lineage>
</organism>
<evidence type="ECO:0000313" key="2">
    <source>
        <dbReference type="Proteomes" id="UP000019062"/>
    </source>
</evidence>
<dbReference type="Pfam" id="PF17443">
    <property type="entry name" value="pXO2-72"/>
    <property type="match status" value="1"/>
</dbReference>
<evidence type="ECO:0000313" key="1">
    <source>
        <dbReference type="EMBL" id="ETT80931.1"/>
    </source>
</evidence>
<proteinExistence type="predicted"/>
<protein>
    <submittedName>
        <fullName evidence="1">Uncharacterized protein</fullName>
    </submittedName>
</protein>
<name>W4EMC3_9BACL</name>
<dbReference type="InterPro" id="IPR020250">
    <property type="entry name" value="Plasmid_pXO2-72"/>
</dbReference>
<dbReference type="EMBL" id="ASQA01000042">
    <property type="protein sequence ID" value="ETT80931.1"/>
    <property type="molecule type" value="Genomic_DNA"/>
</dbReference>
<gene>
    <name evidence="1" type="ORF">C176_19489</name>
</gene>
<sequence>MDINNYMTPTEAAYRWGISYNTLQERFKDSRRNEEEIQAFINEGLLKYFVKPEGKRGEWIISTTAMEKWYGEELFLG</sequence>
<comment type="caution">
    <text evidence="1">The sequence shown here is derived from an EMBL/GenBank/DDBJ whole genome shotgun (WGS) entry which is preliminary data.</text>
</comment>